<dbReference type="GO" id="GO:0012505">
    <property type="term" value="C:endomembrane system"/>
    <property type="evidence" value="ECO:0007669"/>
    <property type="project" value="UniProtKB-SubCell"/>
</dbReference>
<gene>
    <name evidence="14" type="primary">ctpF</name>
    <name evidence="13" type="ORF">CLV79_102395</name>
    <name evidence="14" type="ORF">LOS8367_01477</name>
</gene>
<dbReference type="GO" id="GO:0005524">
    <property type="term" value="F:ATP binding"/>
    <property type="evidence" value="ECO:0007669"/>
    <property type="project" value="UniProtKB-KW"/>
</dbReference>
<dbReference type="EMBL" id="PYGB01000002">
    <property type="protein sequence ID" value="PSK87903.1"/>
    <property type="molecule type" value="Genomic_DNA"/>
</dbReference>
<dbReference type="Gene3D" id="3.40.1110.10">
    <property type="entry name" value="Calcium-transporting ATPase, cytoplasmic domain N"/>
    <property type="match status" value="1"/>
</dbReference>
<evidence type="ECO:0000256" key="6">
    <source>
        <dbReference type="ARBA" id="ARBA00022840"/>
    </source>
</evidence>
<dbReference type="Pfam" id="PF13246">
    <property type="entry name" value="Cation_ATPase"/>
    <property type="match status" value="1"/>
</dbReference>
<dbReference type="SFLD" id="SFLDS00003">
    <property type="entry name" value="Haloacid_Dehalogenase"/>
    <property type="match status" value="1"/>
</dbReference>
<reference evidence="13 16" key="2">
    <citation type="submission" date="2018-03" db="EMBL/GenBank/DDBJ databases">
        <title>Genomic Encyclopedia of Archaeal and Bacterial Type Strains, Phase II (KMG-II): from individual species to whole genera.</title>
        <authorList>
            <person name="Goeker M."/>
        </authorList>
    </citation>
    <scope>NUCLEOTIDE SEQUENCE [LARGE SCALE GENOMIC DNA]</scope>
    <source>
        <strain evidence="13 16">DSM 29956</strain>
    </source>
</reference>
<dbReference type="SUPFAM" id="SSF81653">
    <property type="entry name" value="Calcium ATPase, transduction domain A"/>
    <property type="match status" value="1"/>
</dbReference>
<dbReference type="Gene3D" id="1.20.1110.10">
    <property type="entry name" value="Calcium-transporting ATPase, transmembrane domain"/>
    <property type="match status" value="1"/>
</dbReference>
<dbReference type="GO" id="GO:1990573">
    <property type="term" value="P:potassium ion import across plasma membrane"/>
    <property type="evidence" value="ECO:0007669"/>
    <property type="project" value="TreeGrafter"/>
</dbReference>
<dbReference type="NCBIfam" id="TIGR01494">
    <property type="entry name" value="ATPase_P-type"/>
    <property type="match status" value="2"/>
</dbReference>
<dbReference type="GO" id="GO:0030007">
    <property type="term" value="P:intracellular potassium ion homeostasis"/>
    <property type="evidence" value="ECO:0007669"/>
    <property type="project" value="TreeGrafter"/>
</dbReference>
<keyword evidence="7" id="KW-0460">Magnesium</keyword>
<dbReference type="InterPro" id="IPR023299">
    <property type="entry name" value="ATPase_P-typ_cyto_dom_N"/>
</dbReference>
<evidence type="ECO:0000313" key="13">
    <source>
        <dbReference type="EMBL" id="PSK87903.1"/>
    </source>
</evidence>
<dbReference type="GO" id="GO:0036376">
    <property type="term" value="P:sodium ion export across plasma membrane"/>
    <property type="evidence" value="ECO:0007669"/>
    <property type="project" value="TreeGrafter"/>
</dbReference>
<feature type="transmembrane region" description="Helical" evidence="11">
    <location>
        <begin position="256"/>
        <end position="277"/>
    </location>
</feature>
<dbReference type="EMBL" id="FWFY01000003">
    <property type="protein sequence ID" value="SLN35630.1"/>
    <property type="molecule type" value="Genomic_DNA"/>
</dbReference>
<reference evidence="14 15" key="1">
    <citation type="submission" date="2017-03" db="EMBL/GenBank/DDBJ databases">
        <authorList>
            <person name="Afonso C.L."/>
            <person name="Miller P.J."/>
            <person name="Scott M.A."/>
            <person name="Spackman E."/>
            <person name="Goraichik I."/>
            <person name="Dimitrov K.M."/>
            <person name="Suarez D.L."/>
            <person name="Swayne D.E."/>
        </authorList>
    </citation>
    <scope>NUCLEOTIDE SEQUENCE [LARGE SCALE GENOMIC DNA]</scope>
    <source>
        <strain evidence="14 15">CECT 8367</strain>
    </source>
</reference>
<dbReference type="InterPro" id="IPR050510">
    <property type="entry name" value="Cation_transp_ATPase_P-type"/>
</dbReference>
<dbReference type="InterPro" id="IPR008250">
    <property type="entry name" value="ATPase_P-typ_transduc_dom_A_sf"/>
</dbReference>
<feature type="transmembrane region" description="Helical" evidence="11">
    <location>
        <begin position="699"/>
        <end position="718"/>
    </location>
</feature>
<dbReference type="SUPFAM" id="SSF56784">
    <property type="entry name" value="HAD-like"/>
    <property type="match status" value="1"/>
</dbReference>
<dbReference type="AlphaFoldDB" id="A0A1X6Z1A6"/>
<dbReference type="Pfam" id="PF00689">
    <property type="entry name" value="Cation_ATPase_C"/>
    <property type="match status" value="1"/>
</dbReference>
<evidence type="ECO:0000256" key="2">
    <source>
        <dbReference type="ARBA" id="ARBA00005675"/>
    </source>
</evidence>
<evidence type="ECO:0000256" key="4">
    <source>
        <dbReference type="ARBA" id="ARBA00022692"/>
    </source>
</evidence>
<dbReference type="PRINTS" id="PR00120">
    <property type="entry name" value="HATPASE"/>
</dbReference>
<evidence type="ECO:0000313" key="14">
    <source>
        <dbReference type="EMBL" id="SLN35630.1"/>
    </source>
</evidence>
<dbReference type="Gene3D" id="2.70.150.10">
    <property type="entry name" value="Calcium-transporting ATPase, cytoplasmic transduction domain A"/>
    <property type="match status" value="1"/>
</dbReference>
<dbReference type="PANTHER" id="PTHR43294">
    <property type="entry name" value="SODIUM/POTASSIUM-TRANSPORTING ATPASE SUBUNIT ALPHA"/>
    <property type="match status" value="1"/>
</dbReference>
<accession>A0A1X6Z1A6</accession>
<keyword evidence="3" id="KW-0597">Phosphoprotein</keyword>
<evidence type="ECO:0000256" key="5">
    <source>
        <dbReference type="ARBA" id="ARBA00022741"/>
    </source>
</evidence>
<feature type="transmembrane region" description="Helical" evidence="11">
    <location>
        <begin position="92"/>
        <end position="108"/>
    </location>
</feature>
<proteinExistence type="inferred from homology"/>
<name>A0A1X6Z1A6_9RHOB</name>
<evidence type="ECO:0000313" key="16">
    <source>
        <dbReference type="Proteomes" id="UP000240624"/>
    </source>
</evidence>
<comment type="similarity">
    <text evidence="2">Belongs to the cation transport ATPase (P-type) (TC 3.A.3) family. Type IIA subfamily.</text>
</comment>
<evidence type="ECO:0000256" key="9">
    <source>
        <dbReference type="ARBA" id="ARBA00022989"/>
    </source>
</evidence>
<dbReference type="InterPro" id="IPR059000">
    <property type="entry name" value="ATPase_P-type_domA"/>
</dbReference>
<dbReference type="InterPro" id="IPR044492">
    <property type="entry name" value="P_typ_ATPase_HD_dom"/>
</dbReference>
<feature type="transmembrane region" description="Helical" evidence="11">
    <location>
        <begin position="68"/>
        <end position="86"/>
    </location>
</feature>
<dbReference type="Pfam" id="PF00690">
    <property type="entry name" value="Cation_ATPase_N"/>
    <property type="match status" value="1"/>
</dbReference>
<evidence type="ECO:0000313" key="15">
    <source>
        <dbReference type="Proteomes" id="UP000193495"/>
    </source>
</evidence>
<feature type="domain" description="Cation-transporting P-type ATPase N-terminal" evidence="12">
    <location>
        <begin position="15"/>
        <end position="88"/>
    </location>
</feature>
<dbReference type="GO" id="GO:0016887">
    <property type="term" value="F:ATP hydrolysis activity"/>
    <property type="evidence" value="ECO:0007669"/>
    <property type="project" value="InterPro"/>
</dbReference>
<feature type="transmembrane region" description="Helical" evidence="11">
    <location>
        <begin position="863"/>
        <end position="882"/>
    </location>
</feature>
<sequence length="910" mass="95604">MTSMPQQAQANGTLLWHASDTEEVLANLGSGPEGLSALEIATRLSRHGPNCLPEPPGRGLLARLRGQFENLLILVLIAAGAVTALLGHWMDSGVILAVVVLNAAIGLWQEGRAESALAGVRRLLSDTASVRRAGRRESIPATELVPGDIVLLEPGDRVPADLRLIEARGMRAQEAALTGESAAVDKDADPVPEDAPLGDRRSMAFSGTLVASGRGTGVVVATGPRSEIGRIGALLGGVEPTATPLLRQIDRFARRLTTVILGVCLLVFGYAVGFGGYSREDAFFAMVGMAVAAIPEGLPAVITIALALGVQRMAARRAIVRRLPAVETLGAVTVICTDKTGTLTLNEMVVRRVVTDPNAPAVEIGGEGYAPNGEVEGNQAAVAALARTGLLCNDAHLRQDKSGWRVEGDPMEGALLALAGKIGLDAATERAAHPRLHEIPFDAAWSYMAVLTDGTGGAMLHVKGAPDRLLPYCAFQPGPDGAVPIDREAWAARIEALAASGHRVLAFAVKPVAASGEIGHADIGGLRLLGLAGFIDPARPEAVAAAADCRRAGIAVKMITGDHALTALAVAAELGLDTRGGALTGREIEAAKDADLRRMAREANVFARAAPEHKLRLVEALQAEGHVVAMTGDGVNDAPALKRADAGIAMGIKGTEAAKEAARVVLTDDNFASIVAAVREGRTIHDNIRKVIAWNLPTNGGEALVIILAILIGLPLPITPIQILWINMVTAVALGLTLAFEPPEPGVMARPPRRPGAALLDAEMIWRVALVSVLFGLAVFGLSAWVTARGETLAYARTLSVDLLVVMEIFYLFSVRYLHMTSITLTGLLGTRAVWFGVALAVASQLLFTYAPPLQAVFDSRPVAPADGAVVLGMGVALLLVLEAEKMLRRRWRAPARLQGDPDSRRIRPR</sequence>
<dbReference type="GO" id="GO:0005391">
    <property type="term" value="F:P-type sodium:potassium-exchanging transporter activity"/>
    <property type="evidence" value="ECO:0007669"/>
    <property type="project" value="TreeGrafter"/>
</dbReference>
<keyword evidence="14" id="KW-0378">Hydrolase</keyword>
<dbReference type="InterPro" id="IPR023298">
    <property type="entry name" value="ATPase_P-typ_TM_dom_sf"/>
</dbReference>
<dbReference type="InterPro" id="IPR036412">
    <property type="entry name" value="HAD-like_sf"/>
</dbReference>
<keyword evidence="6" id="KW-0067">ATP-binding</keyword>
<evidence type="ECO:0000256" key="8">
    <source>
        <dbReference type="ARBA" id="ARBA00022967"/>
    </source>
</evidence>
<dbReference type="Proteomes" id="UP000193495">
    <property type="component" value="Unassembled WGS sequence"/>
</dbReference>
<evidence type="ECO:0000259" key="12">
    <source>
        <dbReference type="SMART" id="SM00831"/>
    </source>
</evidence>
<comment type="subcellular location">
    <subcellularLocation>
        <location evidence="1">Endomembrane system</location>
        <topology evidence="1">Multi-pass membrane protein</topology>
    </subcellularLocation>
</comment>
<organism evidence="14 15">
    <name type="scientific">Limimaricola soesokkakensis</name>
    <dbReference type="NCBI Taxonomy" id="1343159"/>
    <lineage>
        <taxon>Bacteria</taxon>
        <taxon>Pseudomonadati</taxon>
        <taxon>Pseudomonadota</taxon>
        <taxon>Alphaproteobacteria</taxon>
        <taxon>Rhodobacterales</taxon>
        <taxon>Paracoccaceae</taxon>
        <taxon>Limimaricola</taxon>
    </lineage>
</organism>
<dbReference type="EC" id="3.6.3.-" evidence="14"/>
<dbReference type="GO" id="GO:1902600">
    <property type="term" value="P:proton transmembrane transport"/>
    <property type="evidence" value="ECO:0007669"/>
    <property type="project" value="TreeGrafter"/>
</dbReference>
<protein>
    <submittedName>
        <fullName evidence="13">Calcium-translocating P-type ATPase</fullName>
    </submittedName>
    <submittedName>
        <fullName evidence="14">Putative cation-transporting ATPase F</fullName>
        <ecNumber evidence="14">3.6.3.-</ecNumber>
    </submittedName>
</protein>
<feature type="transmembrane region" description="Helical" evidence="11">
    <location>
        <begin position="794"/>
        <end position="813"/>
    </location>
</feature>
<evidence type="ECO:0000256" key="11">
    <source>
        <dbReference type="SAM" id="Phobius"/>
    </source>
</evidence>
<dbReference type="Gene3D" id="3.40.50.1000">
    <property type="entry name" value="HAD superfamily/HAD-like"/>
    <property type="match status" value="1"/>
</dbReference>
<dbReference type="InterPro" id="IPR018303">
    <property type="entry name" value="ATPase_P-typ_P_site"/>
</dbReference>
<keyword evidence="16" id="KW-1185">Reference proteome</keyword>
<keyword evidence="9 11" id="KW-1133">Transmembrane helix</keyword>
<dbReference type="InterPro" id="IPR006068">
    <property type="entry name" value="ATPase_P-typ_cation-transptr_C"/>
</dbReference>
<dbReference type="Proteomes" id="UP000240624">
    <property type="component" value="Unassembled WGS sequence"/>
</dbReference>
<dbReference type="SUPFAM" id="SSF81660">
    <property type="entry name" value="Metal cation-transporting ATPase, ATP-binding domain N"/>
    <property type="match status" value="1"/>
</dbReference>
<feature type="transmembrane region" description="Helical" evidence="11">
    <location>
        <begin position="833"/>
        <end position="851"/>
    </location>
</feature>
<dbReference type="InterPro" id="IPR001757">
    <property type="entry name" value="P_typ_ATPase"/>
</dbReference>
<evidence type="ECO:0000256" key="1">
    <source>
        <dbReference type="ARBA" id="ARBA00004127"/>
    </source>
</evidence>
<feature type="transmembrane region" description="Helical" evidence="11">
    <location>
        <begin position="283"/>
        <end position="308"/>
    </location>
</feature>
<dbReference type="InterPro" id="IPR023214">
    <property type="entry name" value="HAD_sf"/>
</dbReference>
<dbReference type="PANTHER" id="PTHR43294:SF20">
    <property type="entry name" value="P-TYPE ATPASE"/>
    <property type="match status" value="1"/>
</dbReference>
<dbReference type="SUPFAM" id="SSF81665">
    <property type="entry name" value="Calcium ATPase, transmembrane domain M"/>
    <property type="match status" value="1"/>
</dbReference>
<dbReference type="PRINTS" id="PR00119">
    <property type="entry name" value="CATATPASE"/>
</dbReference>
<dbReference type="PROSITE" id="PS00154">
    <property type="entry name" value="ATPASE_E1_E2"/>
    <property type="match status" value="1"/>
</dbReference>
<dbReference type="SMART" id="SM00831">
    <property type="entry name" value="Cation_ATPase_N"/>
    <property type="match status" value="1"/>
</dbReference>
<feature type="transmembrane region" description="Helical" evidence="11">
    <location>
        <begin position="764"/>
        <end position="788"/>
    </location>
</feature>
<dbReference type="InterPro" id="IPR004014">
    <property type="entry name" value="ATPase_P-typ_cation-transptr_N"/>
</dbReference>
<dbReference type="SFLD" id="SFLDF00027">
    <property type="entry name" value="p-type_atpase"/>
    <property type="match status" value="1"/>
</dbReference>
<dbReference type="FunFam" id="2.70.150.10:FF:000160">
    <property type="entry name" value="Sarcoplasmic/endoplasmic reticulum calcium ATPase 1"/>
    <property type="match status" value="1"/>
</dbReference>
<keyword evidence="10 11" id="KW-0472">Membrane</keyword>
<evidence type="ECO:0000256" key="10">
    <source>
        <dbReference type="ARBA" id="ARBA00023136"/>
    </source>
</evidence>
<dbReference type="GO" id="GO:0005886">
    <property type="term" value="C:plasma membrane"/>
    <property type="evidence" value="ECO:0007669"/>
    <property type="project" value="TreeGrafter"/>
</dbReference>
<dbReference type="GO" id="GO:0006883">
    <property type="term" value="P:intracellular sodium ion homeostasis"/>
    <property type="evidence" value="ECO:0007669"/>
    <property type="project" value="TreeGrafter"/>
</dbReference>
<dbReference type="SFLD" id="SFLDG00002">
    <property type="entry name" value="C1.7:_P-type_atpase_like"/>
    <property type="match status" value="1"/>
</dbReference>
<keyword evidence="5" id="KW-0547">Nucleotide-binding</keyword>
<dbReference type="Pfam" id="PF08282">
    <property type="entry name" value="Hydrolase_3"/>
    <property type="match status" value="1"/>
</dbReference>
<keyword evidence="4 11" id="KW-0812">Transmembrane</keyword>
<evidence type="ECO:0000256" key="7">
    <source>
        <dbReference type="ARBA" id="ARBA00022842"/>
    </source>
</evidence>
<dbReference type="Pfam" id="PF00122">
    <property type="entry name" value="E1-E2_ATPase"/>
    <property type="match status" value="1"/>
</dbReference>
<keyword evidence="8" id="KW-1278">Translocase</keyword>
<feature type="transmembrane region" description="Helical" evidence="11">
    <location>
        <begin position="724"/>
        <end position="743"/>
    </location>
</feature>
<evidence type="ECO:0000256" key="3">
    <source>
        <dbReference type="ARBA" id="ARBA00022553"/>
    </source>
</evidence>